<dbReference type="FunFam" id="1.10.150.20:FF:000014">
    <property type="entry name" value="Polymerase (DNA directed), eta"/>
    <property type="match status" value="1"/>
</dbReference>
<dbReference type="Gene3D" id="1.10.150.20">
    <property type="entry name" value="5' to 3' exonuclease, C-terminal subdomain"/>
    <property type="match status" value="1"/>
</dbReference>
<feature type="region of interest" description="Disordered" evidence="18">
    <location>
        <begin position="1005"/>
        <end position="1026"/>
    </location>
</feature>
<sequence length="1160" mass="127642">MARSPARERIVVLVDMDCFYVQVEERDHPAIRGRPAAVVQYNTHRGGGIIAVNYEARACGVKRGMRGTDATAACPEITLVQVPTQRNKANLSKYRNAGKEVLDVMCQYSELVERASIDEAYLDVTQVVDDIIKKYKNGGETCNELSKSVVNDPDQKHAIGVPNVEIDGSSNVATNNRTLLCNDKNSGLISIIPTLEELPSTWVQLPLSNPVDNIYALHEDEQRRKYELETTAVSDWRPGEVQDPGNTIMKINEVPTSIPDREELNNMENEAKNKDPTAAEETDPPVGALDVLEMEKTPAEKEAERVQGLSSWLANLRLDLKTSSTFDDDGEDLNETVDEASTSCVNPGTSSDTNGECGFAASDGLRLAVAARLCEEIRAAVLKETGFKCSAGIAHNKVLAKLVCGLHKPNQQTVLPQEGVAELWRDTAVYKVRNLGGKLGQTLQSELGCKTMADLSGLSLSTLLSRFDDKTAKWLHDLGQGRDNEAVVARQLPKSVGCSKNFLGRESLRTRARVAEWTRALAEELGERLVEDQELNKRVARTLTVSFRVGGGQDQNNSYGANSGTRSCPLPSYAPERIATVTMTILAPYNTAKSGDLWTPPLLNIGLSAGKFDDFLSSGMPSISDMFKKAAHRRSRSQDAGPSTGAENDVKYNIDMDSTAQCETENNRENIENKAEVSTKKNDEKPLHGIMNYFKDVKDAKESRASTSTATTKSTSAVNASGEKNSFFRNFIMRKEMSRSSGLSVKDSITSINSLGKSDDDSCEALSMLVQELEDSDDEEIKLSNDLKTKKILTSSTPAKKCDDLDSSAEYDASTDYDEDELIQYDGQNKNKADALLGADSLVDQDMTHLIAKRIEETSCVNYDVVSSKANEENLSLDLPTACSSLTTRNVVNVVTDGRVSVEELFPNLDEVDESILPHLPVDLRKAVQLALMKHKAERVGKPALNETGIRRFMKKVENCGNRTHNFIGESLASTENRTPLIENKATETRSATGIMRYLKDQTPRTTNVTYPSEASAGPSNQGSTNCTEINDFRPYIQTKSLFKANAITPTRLESLPTDNVKSNKPVKTVTTIDLDVNNKFEEECSTKCELCGERISFSDLAEHSDYHLAFDLQKQLGGTAAGEDRAFSSNTELTRQNKKRKISVPEHKKNKTIDSFFNK</sequence>
<dbReference type="RefSeq" id="XP_018024513.1">
    <property type="nucleotide sequence ID" value="XM_018169024.2"/>
</dbReference>
<dbReference type="KEGG" id="hazt:108680237"/>
<evidence type="ECO:0000256" key="1">
    <source>
        <dbReference type="ARBA" id="ARBA00001936"/>
    </source>
</evidence>
<dbReference type="Pfam" id="PF21704">
    <property type="entry name" value="POLH-Rev1_HhH"/>
    <property type="match status" value="1"/>
</dbReference>
<keyword evidence="8" id="KW-0479">Metal-binding</keyword>
<evidence type="ECO:0000259" key="20">
    <source>
        <dbReference type="PROSITE" id="PS51907"/>
    </source>
</evidence>
<dbReference type="GO" id="GO:0003684">
    <property type="term" value="F:damaged DNA binding"/>
    <property type="evidence" value="ECO:0007669"/>
    <property type="project" value="InterPro"/>
</dbReference>
<dbReference type="InterPro" id="IPR052230">
    <property type="entry name" value="DNA_polymerase_eta"/>
</dbReference>
<evidence type="ECO:0000256" key="16">
    <source>
        <dbReference type="ARBA" id="ARBA00044975"/>
    </source>
</evidence>
<keyword evidence="7" id="KW-0548">Nucleotidyltransferase</keyword>
<keyword evidence="13" id="KW-0832">Ubl conjugation</keyword>
<keyword evidence="10" id="KW-0863">Zinc-finger</keyword>
<dbReference type="GO" id="GO:0042276">
    <property type="term" value="P:error-prone translesion synthesis"/>
    <property type="evidence" value="ECO:0007669"/>
    <property type="project" value="TreeGrafter"/>
</dbReference>
<evidence type="ECO:0000313" key="22">
    <source>
        <dbReference type="RefSeq" id="XP_018024513.1"/>
    </source>
</evidence>
<dbReference type="SUPFAM" id="SSF56672">
    <property type="entry name" value="DNA/RNA polymerases"/>
    <property type="match status" value="1"/>
</dbReference>
<comment type="catalytic activity">
    <reaction evidence="17">
        <text>DNA(n) + a 2'-deoxyribonucleoside 5'-triphosphate = DNA(n+1) + diphosphate</text>
        <dbReference type="Rhea" id="RHEA:22508"/>
        <dbReference type="Rhea" id="RHEA-COMP:17339"/>
        <dbReference type="Rhea" id="RHEA-COMP:17340"/>
        <dbReference type="ChEBI" id="CHEBI:33019"/>
        <dbReference type="ChEBI" id="CHEBI:61560"/>
        <dbReference type="ChEBI" id="CHEBI:173112"/>
        <dbReference type="EC" id="2.7.7.7"/>
    </reaction>
</comment>
<dbReference type="Pfam" id="PF11799">
    <property type="entry name" value="IMS_C"/>
    <property type="match status" value="1"/>
</dbReference>
<feature type="region of interest" description="Disordered" evidence="18">
    <location>
        <begin position="665"/>
        <end position="684"/>
    </location>
</feature>
<evidence type="ECO:0000256" key="3">
    <source>
        <dbReference type="ARBA" id="ARBA00004123"/>
    </source>
</evidence>
<evidence type="ECO:0000256" key="4">
    <source>
        <dbReference type="ARBA" id="ARBA00010945"/>
    </source>
</evidence>
<keyword evidence="21" id="KW-1185">Reference proteome</keyword>
<dbReference type="FunFam" id="3.40.1170.60:FF:000003">
    <property type="entry name" value="DNA polymerase eta"/>
    <property type="match status" value="1"/>
</dbReference>
<proteinExistence type="inferred from homology"/>
<dbReference type="InterPro" id="IPR036775">
    <property type="entry name" value="DNA_pol_Y-fam_lit_finger_sf"/>
</dbReference>
<keyword evidence="11" id="KW-0862">Zinc</keyword>
<keyword evidence="6" id="KW-0808">Transferase</keyword>
<dbReference type="PROSITE" id="PS51907">
    <property type="entry name" value="ZF_UBZ3"/>
    <property type="match status" value="1"/>
</dbReference>
<dbReference type="AlphaFoldDB" id="A0A8B7PEH4"/>
<evidence type="ECO:0000256" key="8">
    <source>
        <dbReference type="ARBA" id="ARBA00022723"/>
    </source>
</evidence>
<dbReference type="PANTHER" id="PTHR45873:SF1">
    <property type="entry name" value="DNA POLYMERASE ETA"/>
    <property type="match status" value="1"/>
</dbReference>
<dbReference type="Proteomes" id="UP000694843">
    <property type="component" value="Unplaced"/>
</dbReference>
<comment type="cofactor">
    <cofactor evidence="1">
        <name>Mn(2+)</name>
        <dbReference type="ChEBI" id="CHEBI:29035"/>
    </cofactor>
</comment>
<dbReference type="Pfam" id="PF18439">
    <property type="entry name" value="zf_UBZ"/>
    <property type="match status" value="1"/>
</dbReference>
<comment type="subcellular location">
    <subcellularLocation>
        <location evidence="3">Nucleus</location>
    </subcellularLocation>
</comment>
<evidence type="ECO:0000256" key="12">
    <source>
        <dbReference type="ARBA" id="ARBA00022842"/>
    </source>
</evidence>
<evidence type="ECO:0000256" key="17">
    <source>
        <dbReference type="ARBA" id="ARBA00049244"/>
    </source>
</evidence>
<dbReference type="InterPro" id="IPR043128">
    <property type="entry name" value="Rev_trsase/Diguanyl_cyclase"/>
</dbReference>
<dbReference type="GO" id="GO:0006281">
    <property type="term" value="P:DNA repair"/>
    <property type="evidence" value="ECO:0007669"/>
    <property type="project" value="UniProtKB-KW"/>
</dbReference>
<dbReference type="FunFam" id="3.30.1490.100:FF:000007">
    <property type="entry name" value="DNA polymerase eta"/>
    <property type="match status" value="1"/>
</dbReference>
<feature type="domain" description="UmuC" evidence="19">
    <location>
        <begin position="336"/>
        <end position="436"/>
    </location>
</feature>
<evidence type="ECO:0000313" key="21">
    <source>
        <dbReference type="Proteomes" id="UP000694843"/>
    </source>
</evidence>
<keyword evidence="14" id="KW-0234">DNA repair</keyword>
<dbReference type="InterPro" id="IPR017961">
    <property type="entry name" value="DNA_pol_Y-fam_little_finger"/>
</dbReference>
<feature type="region of interest" description="Disordered" evidence="18">
    <location>
        <begin position="1122"/>
        <end position="1146"/>
    </location>
</feature>
<evidence type="ECO:0000256" key="15">
    <source>
        <dbReference type="ARBA" id="ARBA00023242"/>
    </source>
</evidence>
<dbReference type="GeneID" id="108680237"/>
<comment type="similarity">
    <text evidence="4">Belongs to the DNA polymerase type-Y family.</text>
</comment>
<evidence type="ECO:0000256" key="18">
    <source>
        <dbReference type="SAM" id="MobiDB-lite"/>
    </source>
</evidence>
<evidence type="ECO:0000259" key="19">
    <source>
        <dbReference type="PROSITE" id="PS50173"/>
    </source>
</evidence>
<keyword evidence="15" id="KW-0539">Nucleus</keyword>
<evidence type="ECO:0000256" key="11">
    <source>
        <dbReference type="ARBA" id="ARBA00022833"/>
    </source>
</evidence>
<dbReference type="Gene3D" id="3.30.1490.100">
    <property type="entry name" value="DNA polymerase, Y-family, little finger domain"/>
    <property type="match status" value="1"/>
</dbReference>
<dbReference type="OrthoDB" id="5723at2759"/>
<organism evidence="21 22">
    <name type="scientific">Hyalella azteca</name>
    <name type="common">Amphipod</name>
    <dbReference type="NCBI Taxonomy" id="294128"/>
    <lineage>
        <taxon>Eukaryota</taxon>
        <taxon>Metazoa</taxon>
        <taxon>Ecdysozoa</taxon>
        <taxon>Arthropoda</taxon>
        <taxon>Crustacea</taxon>
        <taxon>Multicrustacea</taxon>
        <taxon>Malacostraca</taxon>
        <taxon>Eumalacostraca</taxon>
        <taxon>Peracarida</taxon>
        <taxon>Amphipoda</taxon>
        <taxon>Senticaudata</taxon>
        <taxon>Talitrida</taxon>
        <taxon>Talitroidea</taxon>
        <taxon>Hyalellidae</taxon>
        <taxon>Hyalella</taxon>
    </lineage>
</organism>
<dbReference type="InterPro" id="IPR041298">
    <property type="entry name" value="UBZ3"/>
</dbReference>
<feature type="domain" description="UBZ3-type" evidence="20">
    <location>
        <begin position="1082"/>
        <end position="1116"/>
    </location>
</feature>
<dbReference type="GO" id="GO:0005634">
    <property type="term" value="C:nucleus"/>
    <property type="evidence" value="ECO:0007669"/>
    <property type="project" value="UniProtKB-SubCell"/>
</dbReference>
<evidence type="ECO:0000256" key="6">
    <source>
        <dbReference type="ARBA" id="ARBA00022679"/>
    </source>
</evidence>
<evidence type="ECO:0000256" key="14">
    <source>
        <dbReference type="ARBA" id="ARBA00023204"/>
    </source>
</evidence>
<dbReference type="EC" id="2.7.7.7" evidence="5"/>
<accession>A0A8B7PEH4</accession>
<evidence type="ECO:0000256" key="5">
    <source>
        <dbReference type="ARBA" id="ARBA00012417"/>
    </source>
</evidence>
<keyword evidence="9" id="KW-0227">DNA damage</keyword>
<dbReference type="GO" id="GO:0005657">
    <property type="term" value="C:replication fork"/>
    <property type="evidence" value="ECO:0007669"/>
    <property type="project" value="TreeGrafter"/>
</dbReference>
<dbReference type="GO" id="GO:0003887">
    <property type="term" value="F:DNA-directed DNA polymerase activity"/>
    <property type="evidence" value="ECO:0007669"/>
    <property type="project" value="UniProtKB-EC"/>
</dbReference>
<gene>
    <name evidence="22" type="primary">LOC108680237</name>
</gene>
<dbReference type="InterPro" id="IPR043502">
    <property type="entry name" value="DNA/RNA_pol_sf"/>
</dbReference>
<dbReference type="GO" id="GO:0035861">
    <property type="term" value="C:site of double-strand break"/>
    <property type="evidence" value="ECO:0007669"/>
    <property type="project" value="TreeGrafter"/>
</dbReference>
<dbReference type="GO" id="GO:0009411">
    <property type="term" value="P:response to UV"/>
    <property type="evidence" value="ECO:0007669"/>
    <property type="project" value="UniProtKB-ARBA"/>
</dbReference>
<dbReference type="InterPro" id="IPR001126">
    <property type="entry name" value="UmuC"/>
</dbReference>
<reference evidence="22" key="1">
    <citation type="submission" date="2025-08" db="UniProtKB">
        <authorList>
            <consortium name="RefSeq"/>
        </authorList>
    </citation>
    <scope>IDENTIFICATION</scope>
    <source>
        <tissue evidence="22">Whole organism</tissue>
    </source>
</reference>
<dbReference type="PANTHER" id="PTHR45873">
    <property type="entry name" value="DNA POLYMERASE ETA"/>
    <property type="match status" value="1"/>
</dbReference>
<evidence type="ECO:0000256" key="7">
    <source>
        <dbReference type="ARBA" id="ARBA00022695"/>
    </source>
</evidence>
<evidence type="ECO:0000256" key="9">
    <source>
        <dbReference type="ARBA" id="ARBA00022763"/>
    </source>
</evidence>
<feature type="domain" description="UmuC" evidence="19">
    <location>
        <begin position="11"/>
        <end position="127"/>
    </location>
</feature>
<feature type="region of interest" description="Disordered" evidence="18">
    <location>
        <begin position="630"/>
        <end position="650"/>
    </location>
</feature>
<dbReference type="Gene3D" id="3.40.1170.60">
    <property type="match status" value="1"/>
</dbReference>
<evidence type="ECO:0000256" key="10">
    <source>
        <dbReference type="ARBA" id="ARBA00022771"/>
    </source>
</evidence>
<evidence type="ECO:0000256" key="2">
    <source>
        <dbReference type="ARBA" id="ARBA00001946"/>
    </source>
</evidence>
<keyword evidence="12" id="KW-0460">Magnesium</keyword>
<evidence type="ECO:0000256" key="13">
    <source>
        <dbReference type="ARBA" id="ARBA00022843"/>
    </source>
</evidence>
<dbReference type="PROSITE" id="PS50173">
    <property type="entry name" value="UMUC"/>
    <property type="match status" value="2"/>
</dbReference>
<dbReference type="Pfam" id="PF00817">
    <property type="entry name" value="IMS"/>
    <property type="match status" value="2"/>
</dbReference>
<protein>
    <recommendedName>
        <fullName evidence="16">DNA polymerase eta</fullName>
        <ecNumber evidence="5">2.7.7.7</ecNumber>
    </recommendedName>
</protein>
<dbReference type="Gene3D" id="3.30.70.270">
    <property type="match status" value="2"/>
</dbReference>
<comment type="cofactor">
    <cofactor evidence="2">
        <name>Mg(2+)</name>
        <dbReference type="ChEBI" id="CHEBI:18420"/>
    </cofactor>
</comment>
<dbReference type="SUPFAM" id="SSF100879">
    <property type="entry name" value="Lesion bypass DNA polymerase (Y-family), little finger domain"/>
    <property type="match status" value="1"/>
</dbReference>
<dbReference type="GO" id="GO:0008270">
    <property type="term" value="F:zinc ion binding"/>
    <property type="evidence" value="ECO:0007669"/>
    <property type="project" value="UniProtKB-KW"/>
</dbReference>
<name>A0A8B7PEH4_HYAAZ</name>